<protein>
    <recommendedName>
        <fullName evidence="6 7">Peptidyl-tRNA hydrolase</fullName>
        <shortName evidence="7">Pth</shortName>
        <ecNumber evidence="1 7">3.1.1.29</ecNumber>
    </recommendedName>
</protein>
<comment type="catalytic activity">
    <reaction evidence="7 8">
        <text>an N-acyl-L-alpha-aminoacyl-tRNA + H2O = an N-acyl-L-amino acid + a tRNA + H(+)</text>
        <dbReference type="Rhea" id="RHEA:54448"/>
        <dbReference type="Rhea" id="RHEA-COMP:10123"/>
        <dbReference type="Rhea" id="RHEA-COMP:13883"/>
        <dbReference type="ChEBI" id="CHEBI:15377"/>
        <dbReference type="ChEBI" id="CHEBI:15378"/>
        <dbReference type="ChEBI" id="CHEBI:59874"/>
        <dbReference type="ChEBI" id="CHEBI:78442"/>
        <dbReference type="ChEBI" id="CHEBI:138191"/>
        <dbReference type="EC" id="3.1.1.29"/>
    </reaction>
</comment>
<dbReference type="EC" id="3.1.1.29" evidence="1 7"/>
<dbReference type="EMBL" id="CADCSU010000021">
    <property type="protein sequence ID" value="CAA9194340.1"/>
    <property type="molecule type" value="Genomic_DNA"/>
</dbReference>
<dbReference type="PROSITE" id="PS01196">
    <property type="entry name" value="PEPT_TRNA_HYDROL_2"/>
    <property type="match status" value="1"/>
</dbReference>
<feature type="binding site" evidence="7">
    <location>
        <position position="161"/>
    </location>
    <ligand>
        <name>tRNA</name>
        <dbReference type="ChEBI" id="CHEBI:17843"/>
    </ligand>
</feature>
<dbReference type="HAMAP" id="MF_00083">
    <property type="entry name" value="Pept_tRNA_hydro_bact"/>
    <property type="match status" value="1"/>
</dbReference>
<feature type="binding site" evidence="7">
    <location>
        <position position="115"/>
    </location>
    <ligand>
        <name>tRNA</name>
        <dbReference type="ChEBI" id="CHEBI:17843"/>
    </ligand>
</feature>
<evidence type="ECO:0000256" key="6">
    <source>
        <dbReference type="ARBA" id="ARBA00050038"/>
    </source>
</evidence>
<feature type="site" description="Discriminates between blocked and unblocked aminoacyl-tRNA" evidence="7">
    <location>
        <position position="59"/>
    </location>
</feature>
<evidence type="ECO:0000313" key="10">
    <source>
        <dbReference type="EMBL" id="CAA9194340.1"/>
    </source>
</evidence>
<accession>A0A6J4G6A7</accession>
<comment type="subcellular location">
    <subcellularLocation>
        <location evidence="7">Cytoplasm</location>
    </subcellularLocation>
</comment>
<proteinExistence type="inferred from homology"/>
<keyword evidence="4 7" id="KW-0694">RNA-binding</keyword>
<evidence type="ECO:0000256" key="9">
    <source>
        <dbReference type="RuleBase" id="RU004320"/>
    </source>
</evidence>
<evidence type="ECO:0000313" key="11">
    <source>
        <dbReference type="Proteomes" id="UP000479938"/>
    </source>
</evidence>
<feature type="site" description="Stabilizes the basic form of H active site to accept a proton" evidence="7">
    <location>
        <position position="140"/>
    </location>
</feature>
<gene>
    <name evidence="7 10" type="primary">pth</name>
    <name evidence="10" type="ORF">FLA105534_00104</name>
</gene>
<evidence type="ECO:0000256" key="2">
    <source>
        <dbReference type="ARBA" id="ARBA00022555"/>
    </source>
</evidence>
<dbReference type="AlphaFoldDB" id="A0A6J4G6A7"/>
<organism evidence="10 11">
    <name type="scientific">Flavobacterium bizetiae</name>
    <dbReference type="NCBI Taxonomy" id="2704140"/>
    <lineage>
        <taxon>Bacteria</taxon>
        <taxon>Pseudomonadati</taxon>
        <taxon>Bacteroidota</taxon>
        <taxon>Flavobacteriia</taxon>
        <taxon>Flavobacteriales</taxon>
        <taxon>Flavobacteriaceae</taxon>
        <taxon>Flavobacterium</taxon>
    </lineage>
</organism>
<comment type="similarity">
    <text evidence="5 7 9">Belongs to the PTH family.</text>
</comment>
<keyword evidence="3 7" id="KW-0378">Hydrolase</keyword>
<evidence type="ECO:0000256" key="4">
    <source>
        <dbReference type="ARBA" id="ARBA00022884"/>
    </source>
</evidence>
<dbReference type="FunFam" id="3.40.50.1470:FF:000001">
    <property type="entry name" value="Peptidyl-tRNA hydrolase"/>
    <property type="match status" value="1"/>
</dbReference>
<dbReference type="GO" id="GO:0006515">
    <property type="term" value="P:protein quality control for misfolded or incompletely synthesized proteins"/>
    <property type="evidence" value="ECO:0007669"/>
    <property type="project" value="UniProtKB-UniRule"/>
</dbReference>
<dbReference type="Proteomes" id="UP000479938">
    <property type="component" value="Unassembled WGS sequence"/>
</dbReference>
<dbReference type="Gene3D" id="3.40.50.1470">
    <property type="entry name" value="Peptidyl-tRNA hydrolase"/>
    <property type="match status" value="1"/>
</dbReference>
<dbReference type="GO" id="GO:0000049">
    <property type="term" value="F:tRNA binding"/>
    <property type="evidence" value="ECO:0007669"/>
    <property type="project" value="UniProtKB-UniRule"/>
</dbReference>
<dbReference type="GO" id="GO:0004045">
    <property type="term" value="F:peptidyl-tRNA hydrolase activity"/>
    <property type="evidence" value="ECO:0007669"/>
    <property type="project" value="UniProtKB-UniRule"/>
</dbReference>
<comment type="function">
    <text evidence="7">Catalyzes the release of premature peptidyl moieties from peptidyl-tRNA molecules trapped in stalled 50S ribosomal subunits, and thus maintains levels of free tRNAs and 50S ribosomes.</text>
</comment>
<dbReference type="InterPro" id="IPR036416">
    <property type="entry name" value="Pept_tRNA_hydro_sf"/>
</dbReference>
<comment type="subunit">
    <text evidence="7">Monomer.</text>
</comment>
<dbReference type="InterPro" id="IPR018171">
    <property type="entry name" value="Pept_tRNA_hydro_CS"/>
</dbReference>
<dbReference type="InterPro" id="IPR001328">
    <property type="entry name" value="Pept_tRNA_hydro"/>
</dbReference>
<keyword evidence="11" id="KW-1185">Reference proteome</keyword>
<dbReference type="PANTHER" id="PTHR17224:SF1">
    <property type="entry name" value="PEPTIDYL-TRNA HYDROLASE"/>
    <property type="match status" value="1"/>
</dbReference>
<dbReference type="GO" id="GO:0072344">
    <property type="term" value="P:rescue of stalled ribosome"/>
    <property type="evidence" value="ECO:0007669"/>
    <property type="project" value="UniProtKB-UniRule"/>
</dbReference>
<dbReference type="PANTHER" id="PTHR17224">
    <property type="entry name" value="PEPTIDYL-TRNA HYDROLASE"/>
    <property type="match status" value="1"/>
</dbReference>
<name>A0A6J4G6A7_9FLAO</name>
<comment type="function">
    <text evidence="7">Hydrolyzes ribosome-free peptidyl-tRNAs (with 1 or more amino acids incorporated), which drop off the ribosome during protein synthesis, or as a result of ribosome stalling.</text>
</comment>
<keyword evidence="7" id="KW-0963">Cytoplasm</keyword>
<dbReference type="SUPFAM" id="SSF53178">
    <property type="entry name" value="Peptidyl-tRNA hydrolase-like"/>
    <property type="match status" value="1"/>
</dbReference>
<evidence type="ECO:0000256" key="3">
    <source>
        <dbReference type="ARBA" id="ARBA00022801"/>
    </source>
</evidence>
<keyword evidence="2 7" id="KW-0820">tRNA-binding</keyword>
<dbReference type="NCBIfam" id="TIGR00447">
    <property type="entry name" value="pth"/>
    <property type="match status" value="1"/>
</dbReference>
<evidence type="ECO:0000256" key="8">
    <source>
        <dbReference type="RuleBase" id="RU000673"/>
    </source>
</evidence>
<dbReference type="GO" id="GO:0005737">
    <property type="term" value="C:cytoplasm"/>
    <property type="evidence" value="ECO:0007669"/>
    <property type="project" value="UniProtKB-SubCell"/>
</dbReference>
<dbReference type="Pfam" id="PF01195">
    <property type="entry name" value="Pept_tRNA_hydro"/>
    <property type="match status" value="1"/>
</dbReference>
<sequence length="236" mass="26800">MAHSLINPIFASMIKWITKLFSSIQKEENTDNMKPEVHEHPKNNIKSVSKKYLIVGLGNIGAEYVNTRHNIGFKVLDFLAKKEGLSFETVKLGALAEYKFKGRSFFLLKPNTYMNLSGKAVKYWMDKENIPLENILVITDDLNLSFGTIRIKPKGSDGGHNGLKNINLVLNTQNYTRFRFGISDQFKKGQQIDYVLGEWDEEEKAKLPERLEVSSEIIKSFGTAGLENTMTTFNGK</sequence>
<feature type="binding site" evidence="7">
    <location>
        <position position="64"/>
    </location>
    <ligand>
        <name>tRNA</name>
        <dbReference type="ChEBI" id="CHEBI:17843"/>
    </ligand>
</feature>
<dbReference type="PROSITE" id="PS01195">
    <property type="entry name" value="PEPT_TRNA_HYDROL_1"/>
    <property type="match status" value="1"/>
</dbReference>
<feature type="active site" description="Proton acceptor" evidence="7">
    <location>
        <position position="69"/>
    </location>
</feature>
<evidence type="ECO:0000256" key="1">
    <source>
        <dbReference type="ARBA" id="ARBA00013260"/>
    </source>
</evidence>
<dbReference type="CDD" id="cd00462">
    <property type="entry name" value="PTH"/>
    <property type="match status" value="1"/>
</dbReference>
<evidence type="ECO:0000256" key="7">
    <source>
        <dbReference type="HAMAP-Rule" id="MF_00083"/>
    </source>
</evidence>
<feature type="binding site" evidence="7">
    <location>
        <position position="113"/>
    </location>
    <ligand>
        <name>tRNA</name>
        <dbReference type="ChEBI" id="CHEBI:17843"/>
    </ligand>
</feature>
<reference evidence="10 11" key="1">
    <citation type="submission" date="2020-02" db="EMBL/GenBank/DDBJ databases">
        <authorList>
            <person name="Criscuolo A."/>
        </authorList>
    </citation>
    <scope>NUCLEOTIDE SEQUENCE [LARGE SCALE GENOMIC DNA]</scope>
    <source>
        <strain evidence="10">CIP105534</strain>
    </source>
</reference>
<evidence type="ECO:0000256" key="5">
    <source>
        <dbReference type="ARBA" id="ARBA00038063"/>
    </source>
</evidence>